<protein>
    <submittedName>
        <fullName evidence="1">Uncharacterized protein</fullName>
    </submittedName>
</protein>
<dbReference type="EMBL" id="PQXL01000171">
    <property type="protein sequence ID" value="THV49955.1"/>
    <property type="molecule type" value="Genomic_DNA"/>
</dbReference>
<dbReference type="AlphaFoldDB" id="A0A4S8R1Q9"/>
<comment type="caution">
    <text evidence="1">The sequence shown here is derived from an EMBL/GenBank/DDBJ whole genome shotgun (WGS) entry which is preliminary data.</text>
</comment>
<proteinExistence type="predicted"/>
<accession>A0A4S8R1Q9</accession>
<name>A0A4S8R1Q9_9HELO</name>
<keyword evidence="2" id="KW-1185">Reference proteome</keyword>
<dbReference type="Proteomes" id="UP000308671">
    <property type="component" value="Unassembled WGS sequence"/>
</dbReference>
<sequence>MEHTVEIDDEVLLAILVVAREASSFTHLKEILLVIAQNAYNTELQESSSQLCGALRMISRGAGPKRNAVCGADG</sequence>
<evidence type="ECO:0000313" key="1">
    <source>
        <dbReference type="EMBL" id="THV49955.1"/>
    </source>
</evidence>
<reference evidence="1 2" key="1">
    <citation type="submission" date="2017-12" db="EMBL/GenBank/DDBJ databases">
        <title>Comparative genomics of Botrytis spp.</title>
        <authorList>
            <person name="Valero-Jimenez C.A."/>
            <person name="Tapia P."/>
            <person name="Veloso J."/>
            <person name="Silva-Moreno E."/>
            <person name="Staats M."/>
            <person name="Valdes J.H."/>
            <person name="Van Kan J.A.L."/>
        </authorList>
    </citation>
    <scope>NUCLEOTIDE SEQUENCE [LARGE SCALE GENOMIC DNA]</scope>
    <source>
        <strain evidence="1 2">MUCL435</strain>
    </source>
</reference>
<evidence type="ECO:0000313" key="2">
    <source>
        <dbReference type="Proteomes" id="UP000308671"/>
    </source>
</evidence>
<organism evidence="1 2">
    <name type="scientific">Botrytis galanthina</name>
    <dbReference type="NCBI Taxonomy" id="278940"/>
    <lineage>
        <taxon>Eukaryota</taxon>
        <taxon>Fungi</taxon>
        <taxon>Dikarya</taxon>
        <taxon>Ascomycota</taxon>
        <taxon>Pezizomycotina</taxon>
        <taxon>Leotiomycetes</taxon>
        <taxon>Helotiales</taxon>
        <taxon>Sclerotiniaceae</taxon>
        <taxon>Botrytis</taxon>
    </lineage>
</organism>
<gene>
    <name evidence="1" type="ORF">BGAL_0171g00090</name>
</gene>